<feature type="region of interest" description="Disordered" evidence="3">
    <location>
        <begin position="246"/>
        <end position="266"/>
    </location>
</feature>
<organism evidence="4 5">
    <name type="scientific">Vigna unguiculata</name>
    <name type="common">Cowpea</name>
    <dbReference type="NCBI Taxonomy" id="3917"/>
    <lineage>
        <taxon>Eukaryota</taxon>
        <taxon>Viridiplantae</taxon>
        <taxon>Streptophyta</taxon>
        <taxon>Embryophyta</taxon>
        <taxon>Tracheophyta</taxon>
        <taxon>Spermatophyta</taxon>
        <taxon>Magnoliopsida</taxon>
        <taxon>eudicotyledons</taxon>
        <taxon>Gunneridae</taxon>
        <taxon>Pentapetalae</taxon>
        <taxon>rosids</taxon>
        <taxon>fabids</taxon>
        <taxon>Fabales</taxon>
        <taxon>Fabaceae</taxon>
        <taxon>Papilionoideae</taxon>
        <taxon>50 kb inversion clade</taxon>
        <taxon>NPAAA clade</taxon>
        <taxon>indigoferoid/millettioid clade</taxon>
        <taxon>Phaseoleae</taxon>
        <taxon>Vigna</taxon>
    </lineage>
</organism>
<dbReference type="AlphaFoldDB" id="A0A4D6MQY1"/>
<evidence type="ECO:0000313" key="4">
    <source>
        <dbReference type="EMBL" id="QCE03061.1"/>
    </source>
</evidence>
<dbReference type="Gene3D" id="3.40.50.2000">
    <property type="entry name" value="Glycogen Phosphorylase B"/>
    <property type="match status" value="2"/>
</dbReference>
<proteinExistence type="predicted"/>
<keyword evidence="2 4" id="KW-0808">Transferase</keyword>
<evidence type="ECO:0000256" key="1">
    <source>
        <dbReference type="ARBA" id="ARBA00022676"/>
    </source>
</evidence>
<dbReference type="Pfam" id="PF00201">
    <property type="entry name" value="UDPGT"/>
    <property type="match status" value="1"/>
</dbReference>
<dbReference type="GO" id="GO:0008194">
    <property type="term" value="F:UDP-glycosyltransferase activity"/>
    <property type="evidence" value="ECO:0007669"/>
    <property type="project" value="InterPro"/>
</dbReference>
<evidence type="ECO:0000256" key="3">
    <source>
        <dbReference type="SAM" id="MobiDB-lite"/>
    </source>
</evidence>
<accession>A0A4D6MQY1</accession>
<reference evidence="4 5" key="1">
    <citation type="submission" date="2019-04" db="EMBL/GenBank/DDBJ databases">
        <title>An improved genome assembly and genetic linkage map for asparagus bean, Vigna unguiculata ssp. sesquipedialis.</title>
        <authorList>
            <person name="Xia Q."/>
            <person name="Zhang R."/>
            <person name="Dong Y."/>
        </authorList>
    </citation>
    <scope>NUCLEOTIDE SEQUENCE [LARGE SCALE GENOMIC DNA]</scope>
    <source>
        <tissue evidence="4">Leaf</tissue>
    </source>
</reference>
<dbReference type="EMBL" id="CP039352">
    <property type="protein sequence ID" value="QCE03061.1"/>
    <property type="molecule type" value="Genomic_DNA"/>
</dbReference>
<keyword evidence="1" id="KW-0328">Glycosyltransferase</keyword>
<dbReference type="InterPro" id="IPR002213">
    <property type="entry name" value="UDP_glucos_trans"/>
</dbReference>
<evidence type="ECO:0000256" key="2">
    <source>
        <dbReference type="ARBA" id="ARBA00022679"/>
    </source>
</evidence>
<protein>
    <submittedName>
        <fullName evidence="4">Coniferyl-alcohol glucosyltransferase</fullName>
    </submittedName>
</protein>
<sequence>MAISKTHHAFLLPSPGMGHLIPALELAKRLVTHQIIPKLTFFYTPIANSTPSKAETLVLHSAIKENLFDVIQQPPLDLTTKLHPHASAEDQLAILLHELPLLFVSTISTMNLNPTIIITDFFICQLLTLVQNLNLPMFAFSPTNAWLVALGLHTPTLDKQIQGEYVDEIEPISIPGCKPIYPRDMFQMLSDRTHRLYHEFIAACEGAALADAIFVNTFHELEAKTLEALGSGGIISKVPVYPVGPIVREPSPSPSPSPSSEEGKRSEIVEWLKRQEEESVVFVSLGSGYTMSREEIKEMALGLELSGNKFVWSLRPSVNKAGHDHYLTAGDETGSNGTVSNVEKSDLFPDEFHRIESNGIVITDWAPQLEILKHPSIGGFVSHCGWNSDGECFMWGANSWIASFCRPNDECYNACGGSWQRSSSRSFTLYKHGSRGGFSKRNKIMDKDDKEGCVIRKRAKELKHLAERAWSHHGSSYSALCKIAH</sequence>
<keyword evidence="5" id="KW-1185">Reference proteome</keyword>
<dbReference type="PANTHER" id="PTHR48046:SF1">
    <property type="entry name" value="GLYCOSYLTRANSFERASE-RELATED"/>
    <property type="match status" value="1"/>
</dbReference>
<evidence type="ECO:0000313" key="5">
    <source>
        <dbReference type="Proteomes" id="UP000501690"/>
    </source>
</evidence>
<gene>
    <name evidence="4" type="ORF">DEO72_LG8g1080</name>
</gene>
<name>A0A4D6MQY1_VIGUN</name>
<dbReference type="CDD" id="cd03784">
    <property type="entry name" value="GT1_Gtf-like"/>
    <property type="match status" value="1"/>
</dbReference>
<dbReference type="Proteomes" id="UP000501690">
    <property type="component" value="Linkage Group LG8"/>
</dbReference>
<dbReference type="PANTHER" id="PTHR48046">
    <property type="entry name" value="UDP-GLYCOSYLTRANSFERASE 72E1"/>
    <property type="match status" value="1"/>
</dbReference>
<dbReference type="SUPFAM" id="SSF53756">
    <property type="entry name" value="UDP-Glycosyltransferase/glycogen phosphorylase"/>
    <property type="match status" value="1"/>
</dbReference>